<dbReference type="Proteomes" id="UP001501666">
    <property type="component" value="Unassembled WGS sequence"/>
</dbReference>
<evidence type="ECO:0000313" key="7">
    <source>
        <dbReference type="EMBL" id="GAA2650079.1"/>
    </source>
</evidence>
<dbReference type="SUPFAM" id="SSF53850">
    <property type="entry name" value="Periplasmic binding protein-like II"/>
    <property type="match status" value="1"/>
</dbReference>
<evidence type="ECO:0000256" key="4">
    <source>
        <dbReference type="ARBA" id="ARBA00023163"/>
    </source>
</evidence>
<gene>
    <name evidence="7" type="ORF">GCM10010412_015630</name>
</gene>
<evidence type="ECO:0000256" key="1">
    <source>
        <dbReference type="ARBA" id="ARBA00009437"/>
    </source>
</evidence>
<accession>A0ABN3RHJ7</accession>
<name>A0ABN3RHJ7_9ACTN</name>
<proteinExistence type="inferred from homology"/>
<feature type="region of interest" description="Disordered" evidence="5">
    <location>
        <begin position="293"/>
        <end position="328"/>
    </location>
</feature>
<feature type="domain" description="HTH lysR-type" evidence="6">
    <location>
        <begin position="2"/>
        <end position="59"/>
    </location>
</feature>
<sequence length="328" mass="34011">MIDVKRLVLLRDFAEYGTVTAVAELHGVTPSAVSQQLRILETEAGAALLRREGRMVRLTAAGSTLAAECEQVLAALERAKGAVRALDGEVGGELMIGCLPSGLETLAAPLASSLVRAHPGLRVRIVEAEPEEALPLLRQRTLDVALTYRYSHLGMPLPEGLVAQALFDDPLVLAVPEELGEIDGLAALRHQPWITTPAPSACRDVMTHACQSAGFTPVIEHSYRDLRAALALVAAGLGVTILPMMLCRTPPRGLALITLPGKGRTIEAVVRAGTESHPAIAAALHHLSVSESAVVPDPGSGTGALPAGRRGTAGPVGPPTGGDVGSAS</sequence>
<keyword evidence="2" id="KW-0805">Transcription regulation</keyword>
<reference evidence="7 8" key="1">
    <citation type="journal article" date="2019" name="Int. J. Syst. Evol. Microbiol.">
        <title>The Global Catalogue of Microorganisms (GCM) 10K type strain sequencing project: providing services to taxonomists for standard genome sequencing and annotation.</title>
        <authorList>
            <consortium name="The Broad Institute Genomics Platform"/>
            <consortium name="The Broad Institute Genome Sequencing Center for Infectious Disease"/>
            <person name="Wu L."/>
            <person name="Ma J."/>
        </authorList>
    </citation>
    <scope>NUCLEOTIDE SEQUENCE [LARGE SCALE GENOMIC DNA]</scope>
    <source>
        <strain evidence="7 8">JCM 6835</strain>
    </source>
</reference>
<evidence type="ECO:0000259" key="6">
    <source>
        <dbReference type="PROSITE" id="PS50931"/>
    </source>
</evidence>
<dbReference type="Gene3D" id="3.40.190.10">
    <property type="entry name" value="Periplasmic binding protein-like II"/>
    <property type="match status" value="2"/>
</dbReference>
<dbReference type="RefSeq" id="WP_346144527.1">
    <property type="nucleotide sequence ID" value="NZ_BAAATE010000003.1"/>
</dbReference>
<feature type="compositionally biased region" description="Gly residues" evidence="5">
    <location>
        <begin position="319"/>
        <end position="328"/>
    </location>
</feature>
<evidence type="ECO:0000256" key="2">
    <source>
        <dbReference type="ARBA" id="ARBA00023015"/>
    </source>
</evidence>
<organism evidence="7 8">
    <name type="scientific">Nonomuraea recticatena</name>
    <dbReference type="NCBI Taxonomy" id="46178"/>
    <lineage>
        <taxon>Bacteria</taxon>
        <taxon>Bacillati</taxon>
        <taxon>Actinomycetota</taxon>
        <taxon>Actinomycetes</taxon>
        <taxon>Streptosporangiales</taxon>
        <taxon>Streptosporangiaceae</taxon>
        <taxon>Nonomuraea</taxon>
    </lineage>
</organism>
<dbReference type="PROSITE" id="PS50931">
    <property type="entry name" value="HTH_LYSR"/>
    <property type="match status" value="1"/>
</dbReference>
<keyword evidence="3" id="KW-0238">DNA-binding</keyword>
<dbReference type="SUPFAM" id="SSF46785">
    <property type="entry name" value="Winged helix' DNA-binding domain"/>
    <property type="match status" value="1"/>
</dbReference>
<dbReference type="InterPro" id="IPR005119">
    <property type="entry name" value="LysR_subst-bd"/>
</dbReference>
<dbReference type="Gene3D" id="1.10.10.10">
    <property type="entry name" value="Winged helix-like DNA-binding domain superfamily/Winged helix DNA-binding domain"/>
    <property type="match status" value="1"/>
</dbReference>
<dbReference type="InterPro" id="IPR036390">
    <property type="entry name" value="WH_DNA-bd_sf"/>
</dbReference>
<dbReference type="PANTHER" id="PTHR30346">
    <property type="entry name" value="TRANSCRIPTIONAL DUAL REGULATOR HCAR-RELATED"/>
    <property type="match status" value="1"/>
</dbReference>
<evidence type="ECO:0000256" key="5">
    <source>
        <dbReference type="SAM" id="MobiDB-lite"/>
    </source>
</evidence>
<dbReference type="Pfam" id="PF00126">
    <property type="entry name" value="HTH_1"/>
    <property type="match status" value="1"/>
</dbReference>
<protein>
    <submittedName>
        <fullName evidence="7">LysR family transcriptional regulator</fullName>
    </submittedName>
</protein>
<evidence type="ECO:0000256" key="3">
    <source>
        <dbReference type="ARBA" id="ARBA00023125"/>
    </source>
</evidence>
<dbReference type="InterPro" id="IPR011991">
    <property type="entry name" value="ArsR-like_HTH"/>
</dbReference>
<keyword evidence="4" id="KW-0804">Transcription</keyword>
<comment type="caution">
    <text evidence="7">The sequence shown here is derived from an EMBL/GenBank/DDBJ whole genome shotgun (WGS) entry which is preliminary data.</text>
</comment>
<feature type="compositionally biased region" description="Low complexity" evidence="5">
    <location>
        <begin position="306"/>
        <end position="315"/>
    </location>
</feature>
<evidence type="ECO:0000313" key="8">
    <source>
        <dbReference type="Proteomes" id="UP001501666"/>
    </source>
</evidence>
<dbReference type="InterPro" id="IPR000847">
    <property type="entry name" value="LysR_HTH_N"/>
</dbReference>
<dbReference type="Pfam" id="PF03466">
    <property type="entry name" value="LysR_substrate"/>
    <property type="match status" value="1"/>
</dbReference>
<dbReference type="InterPro" id="IPR036388">
    <property type="entry name" value="WH-like_DNA-bd_sf"/>
</dbReference>
<dbReference type="CDD" id="cd00090">
    <property type="entry name" value="HTH_ARSR"/>
    <property type="match status" value="1"/>
</dbReference>
<dbReference type="EMBL" id="BAAATE010000003">
    <property type="protein sequence ID" value="GAA2650079.1"/>
    <property type="molecule type" value="Genomic_DNA"/>
</dbReference>
<dbReference type="PANTHER" id="PTHR30346:SF29">
    <property type="entry name" value="LYSR SUBSTRATE-BINDING"/>
    <property type="match status" value="1"/>
</dbReference>
<keyword evidence="8" id="KW-1185">Reference proteome</keyword>
<comment type="similarity">
    <text evidence="1">Belongs to the LysR transcriptional regulatory family.</text>
</comment>